<evidence type="ECO:0000256" key="1">
    <source>
        <dbReference type="SAM" id="MobiDB-lite"/>
    </source>
</evidence>
<gene>
    <name evidence="2" type="ORF">MKZ38_009329</name>
</gene>
<comment type="caution">
    <text evidence="2">The sequence shown here is derived from an EMBL/GenBank/DDBJ whole genome shotgun (WGS) entry which is preliminary data.</text>
</comment>
<feature type="compositionally biased region" description="Acidic residues" evidence="1">
    <location>
        <begin position="176"/>
        <end position="186"/>
    </location>
</feature>
<evidence type="ECO:0000313" key="3">
    <source>
        <dbReference type="Proteomes" id="UP001201980"/>
    </source>
</evidence>
<dbReference type="AlphaFoldDB" id="A0AAD5RGF7"/>
<keyword evidence="3" id="KW-1185">Reference proteome</keyword>
<protein>
    <submittedName>
        <fullName evidence="2">Uncharacterized protein</fullName>
    </submittedName>
</protein>
<proteinExistence type="predicted"/>
<feature type="region of interest" description="Disordered" evidence="1">
    <location>
        <begin position="1"/>
        <end position="22"/>
    </location>
</feature>
<organism evidence="2 3">
    <name type="scientific">Zalerion maritima</name>
    <dbReference type="NCBI Taxonomy" id="339359"/>
    <lineage>
        <taxon>Eukaryota</taxon>
        <taxon>Fungi</taxon>
        <taxon>Dikarya</taxon>
        <taxon>Ascomycota</taxon>
        <taxon>Pezizomycotina</taxon>
        <taxon>Sordariomycetes</taxon>
        <taxon>Lulworthiomycetidae</taxon>
        <taxon>Lulworthiales</taxon>
        <taxon>Lulworthiaceae</taxon>
        <taxon>Zalerion</taxon>
    </lineage>
</organism>
<reference evidence="2" key="1">
    <citation type="submission" date="2022-07" db="EMBL/GenBank/DDBJ databases">
        <title>Draft genome sequence of Zalerion maritima ATCC 34329, a (micro)plastics degrading marine fungus.</title>
        <authorList>
            <person name="Paco A."/>
            <person name="Goncalves M.F.M."/>
            <person name="Rocha-Santos T.A.P."/>
            <person name="Alves A."/>
        </authorList>
    </citation>
    <scope>NUCLEOTIDE SEQUENCE</scope>
    <source>
        <strain evidence="2">ATCC 34329</strain>
    </source>
</reference>
<feature type="region of interest" description="Disordered" evidence="1">
    <location>
        <begin position="145"/>
        <end position="186"/>
    </location>
</feature>
<evidence type="ECO:0000313" key="2">
    <source>
        <dbReference type="EMBL" id="KAJ2892819.1"/>
    </source>
</evidence>
<dbReference type="Proteomes" id="UP001201980">
    <property type="component" value="Unassembled WGS sequence"/>
</dbReference>
<feature type="compositionally biased region" description="Low complexity" evidence="1">
    <location>
        <begin position="12"/>
        <end position="22"/>
    </location>
</feature>
<name>A0AAD5RGF7_9PEZI</name>
<dbReference type="EMBL" id="JAKWBI020000718">
    <property type="protein sequence ID" value="KAJ2892819.1"/>
    <property type="molecule type" value="Genomic_DNA"/>
</dbReference>
<feature type="compositionally biased region" description="Basic and acidic residues" evidence="1">
    <location>
        <begin position="156"/>
        <end position="165"/>
    </location>
</feature>
<accession>A0AAD5RGF7</accession>
<sequence>MMLKGKRSFTELSQPSSSTPLLPEIDTATATLMLPVPVLASRPYPTAFDGNVEYQLKDNTTAKGNGKGKIPKERSHIFGTTKSTLLRRQKSEHSLLPQQLRERNRTVLTSTAAPSNNIWTFWQGALSSAAKKKGARKEDYRTTFGPRAREGMMMTGKEKNRERRVSINTWLKEGKGEDDEGGSWSE</sequence>